<sequence length="103" mass="11865">MDSIVKKLSEIESAASSIVEHAEAQKEVLDKEYQEKRRLFDIELESRTMSEIQKIRDHLETDTQNVLNGQSSDNNSATIALQKNYKERHSQYAQEILARITTV</sequence>
<proteinExistence type="predicted"/>
<comment type="caution">
    <text evidence="1">The sequence shown here is derived from an EMBL/GenBank/DDBJ whole genome shotgun (WGS) entry which is preliminary data.</text>
</comment>
<dbReference type="Proteomes" id="UP000631576">
    <property type="component" value="Unassembled WGS sequence"/>
</dbReference>
<name>A0ABR7G451_9FIRM</name>
<evidence type="ECO:0000313" key="1">
    <source>
        <dbReference type="EMBL" id="MBC5682219.1"/>
    </source>
</evidence>
<evidence type="ECO:0000313" key="2">
    <source>
        <dbReference type="Proteomes" id="UP000631576"/>
    </source>
</evidence>
<gene>
    <name evidence="1" type="ORF">H8S40_01240</name>
</gene>
<reference evidence="1 2" key="1">
    <citation type="submission" date="2020-08" db="EMBL/GenBank/DDBJ databases">
        <title>Genome public.</title>
        <authorList>
            <person name="Liu C."/>
            <person name="Sun Q."/>
        </authorList>
    </citation>
    <scope>NUCLEOTIDE SEQUENCE [LARGE SCALE GENOMIC DNA]</scope>
    <source>
        <strain evidence="1 2">NSJ-13</strain>
    </source>
</reference>
<dbReference type="EMBL" id="JACOPE010000001">
    <property type="protein sequence ID" value="MBC5682219.1"/>
    <property type="molecule type" value="Genomic_DNA"/>
</dbReference>
<dbReference type="RefSeq" id="WP_022075707.1">
    <property type="nucleotide sequence ID" value="NZ_JACOPE010000001.1"/>
</dbReference>
<evidence type="ECO:0008006" key="3">
    <source>
        <dbReference type="Google" id="ProtNLM"/>
    </source>
</evidence>
<keyword evidence="2" id="KW-1185">Reference proteome</keyword>
<organism evidence="1 2">
    <name type="scientific">Ruminococcus hominis</name>
    <dbReference type="NCBI Taxonomy" id="2763065"/>
    <lineage>
        <taxon>Bacteria</taxon>
        <taxon>Bacillati</taxon>
        <taxon>Bacillota</taxon>
        <taxon>Clostridia</taxon>
        <taxon>Eubacteriales</taxon>
        <taxon>Oscillospiraceae</taxon>
        <taxon>Ruminococcus</taxon>
    </lineage>
</organism>
<accession>A0ABR7G451</accession>
<protein>
    <recommendedName>
        <fullName evidence="3">ATPase</fullName>
    </recommendedName>
</protein>